<dbReference type="InterPro" id="IPR000318">
    <property type="entry name" value="Nase_comp1_CS"/>
</dbReference>
<dbReference type="PROSITE" id="PS00090">
    <property type="entry name" value="NITROGENASE_1_2"/>
    <property type="match status" value="1"/>
</dbReference>
<dbReference type="EMBL" id="JTEO01000002">
    <property type="protein sequence ID" value="MCQ6961884.1"/>
    <property type="molecule type" value="Genomic_DNA"/>
</dbReference>
<keyword evidence="1 2" id="KW-0535">Nitrogen fixation</keyword>
<proteinExistence type="inferred from homology"/>
<comment type="caution">
    <text evidence="4">The sequence shown here is derived from an EMBL/GenBank/DDBJ whole genome shotgun (WGS) entry which is preliminary data.</text>
</comment>
<dbReference type="Gene3D" id="1.20.89.10">
    <property type="entry name" value="Nitrogenase Molybdenum-iron Protein, subunit B, domain 4"/>
    <property type="match status" value="1"/>
</dbReference>
<dbReference type="PANTHER" id="PTHR33712">
    <property type="entry name" value="LIGHT-INDEPENDENT PROTOCHLOROPHYLLIDE REDUCTASE SUBUNIT B"/>
    <property type="match status" value="1"/>
</dbReference>
<protein>
    <submittedName>
        <fullName evidence="4">Nitrogenase associated protein N</fullName>
    </submittedName>
</protein>
<accession>A0AAE3H8Z8</accession>
<dbReference type="Proteomes" id="UP001206983">
    <property type="component" value="Unassembled WGS sequence"/>
</dbReference>
<evidence type="ECO:0000259" key="3">
    <source>
        <dbReference type="Pfam" id="PF00148"/>
    </source>
</evidence>
<dbReference type="Gene3D" id="3.40.50.1980">
    <property type="entry name" value="Nitrogenase molybdenum iron protein domain"/>
    <property type="match status" value="3"/>
</dbReference>
<feature type="domain" description="Nitrogenase/oxidoreductase component 1" evidence="3">
    <location>
        <begin position="15"/>
        <end position="441"/>
    </location>
</feature>
<dbReference type="InterPro" id="IPR050152">
    <property type="entry name" value="ChlB/BchB/BchZ"/>
</dbReference>
<dbReference type="SUPFAM" id="SSF53807">
    <property type="entry name" value="Helical backbone' metal receptor"/>
    <property type="match status" value="1"/>
</dbReference>
<reference evidence="4 5" key="1">
    <citation type="journal article" date="2011" name="Appl. Environ. Microbiol.">
        <title>Methanogenic archaea isolated from Taiwan's Chelungpu fault.</title>
        <authorList>
            <person name="Wu S.Y."/>
            <person name="Lai M.C."/>
        </authorList>
    </citation>
    <scope>NUCLEOTIDE SEQUENCE [LARGE SCALE GENOMIC DNA]</scope>
    <source>
        <strain evidence="4 5">St545Mb</strain>
    </source>
</reference>
<evidence type="ECO:0000313" key="5">
    <source>
        <dbReference type="Proteomes" id="UP001206983"/>
    </source>
</evidence>
<sequence>MTERNYATVNPCVMCQPIGSVMAFKGIENSMVMLHGSQGCSTYMRLHLAHHFREPVDIGSSSLSEKGAVYGGSENLKKGLKNLILRYNPKVIGVSTTCLAETIGDDIGRIIAEFREEEDIAYDVMIIPVPTPSYEDSHNSGYIKAVEAIVKEFTAGGIHGSGIFNNKLNVVLSENVSPEDTRELRRIFSDIIGPNSFILLPDISETFDAPMTGELQKIFSGGTPHSAIADMKNSAATIGLGIANNNKAVRYLERAFDIPSQDLPLPIGLEYTDSLLAALSGTAGIDVPETYQKERGRLIDAMVDSHKYVYGIKVAIYGDPDNVLGMLSLALENGMHPVLVAASGKSPGFAGHAMERVRQVKPDCDVTILEDVDFDTFNDAVKKAKPDMLIGNSNGKYVAKEMGIPLVRVGFPIHDRVGAQRILSLGYLGAMNMLDRITNTILEAQEEKLAEKWSEPESYVPFGEDTFHSAEA</sequence>
<organism evidence="4 5">
    <name type="scientific">Methanolobus chelungpuianus</name>
    <dbReference type="NCBI Taxonomy" id="502115"/>
    <lineage>
        <taxon>Archaea</taxon>
        <taxon>Methanobacteriati</taxon>
        <taxon>Methanobacteriota</taxon>
        <taxon>Stenosarchaea group</taxon>
        <taxon>Methanomicrobia</taxon>
        <taxon>Methanosarcinales</taxon>
        <taxon>Methanosarcinaceae</taxon>
        <taxon>Methanolobus</taxon>
    </lineage>
</organism>
<keyword evidence="5" id="KW-1185">Reference proteome</keyword>
<name>A0AAE3H8Z8_9EURY</name>
<dbReference type="PROSITE" id="PS00699">
    <property type="entry name" value="NITROGENASE_1_1"/>
    <property type="match status" value="1"/>
</dbReference>
<dbReference type="Pfam" id="PF00148">
    <property type="entry name" value="Oxidored_nitro"/>
    <property type="match status" value="1"/>
</dbReference>
<dbReference type="AlphaFoldDB" id="A0AAE3H8Z8"/>
<comment type="similarity">
    <text evidence="2">Belongs to the NifD/NifK/NifE/NifN family.</text>
</comment>
<dbReference type="GO" id="GO:0016163">
    <property type="term" value="F:nitrogenase activity"/>
    <property type="evidence" value="ECO:0007669"/>
    <property type="project" value="InterPro"/>
</dbReference>
<evidence type="ECO:0000313" key="4">
    <source>
        <dbReference type="EMBL" id="MCQ6961884.1"/>
    </source>
</evidence>
<evidence type="ECO:0000256" key="2">
    <source>
        <dbReference type="RuleBase" id="RU004021"/>
    </source>
</evidence>
<evidence type="ECO:0000256" key="1">
    <source>
        <dbReference type="ARBA" id="ARBA00023231"/>
    </source>
</evidence>
<dbReference type="InterPro" id="IPR000510">
    <property type="entry name" value="Nase/OxRdtase_comp1"/>
</dbReference>
<dbReference type="RefSeq" id="WP_256621603.1">
    <property type="nucleotide sequence ID" value="NZ_JTEO01000002.1"/>
</dbReference>
<gene>
    <name evidence="4" type="ORF">PV02_01465</name>
</gene>
<dbReference type="PANTHER" id="PTHR33712:SF7">
    <property type="entry name" value="LIGHT-INDEPENDENT PROTOCHLOROPHYLLIDE REDUCTASE SUBUNIT B"/>
    <property type="match status" value="1"/>
</dbReference>